<organism evidence="2 3">
    <name type="scientific">Mycoplasmopsis cynos (strain C142)</name>
    <name type="common">Mycoplasma cynos</name>
    <dbReference type="NCBI Taxonomy" id="1246955"/>
    <lineage>
        <taxon>Bacteria</taxon>
        <taxon>Bacillati</taxon>
        <taxon>Mycoplasmatota</taxon>
        <taxon>Mycoplasmoidales</taxon>
        <taxon>Metamycoplasmataceae</taxon>
        <taxon>Mycoplasmopsis</taxon>
    </lineage>
</organism>
<keyword evidence="1" id="KW-1133">Transmembrane helix</keyword>
<keyword evidence="3" id="KW-1185">Reference proteome</keyword>
<evidence type="ECO:0000256" key="1">
    <source>
        <dbReference type="SAM" id="Phobius"/>
    </source>
</evidence>
<dbReference type="HOGENOM" id="CLU_3236248_0_0_14"/>
<dbReference type="Proteomes" id="UP000010466">
    <property type="component" value="Chromosome"/>
</dbReference>
<sequence>MLLPLALFEIHDVEKATNVNDKPSNNFFFIWFLIFYVYLIPIL</sequence>
<dbReference type="AlphaFoldDB" id="L0RVY4"/>
<dbReference type="EMBL" id="HF559394">
    <property type="protein sequence ID" value="CCP24307.1"/>
    <property type="molecule type" value="Genomic_DNA"/>
</dbReference>
<name>L0RVY4_MYCC1</name>
<dbReference type="KEGG" id="mcy:MCYN_0575"/>
<keyword evidence="1" id="KW-0472">Membrane</keyword>
<reference evidence="3" key="1">
    <citation type="journal article" date="2013" name="Genome Announc.">
        <title>Complete genome sequence of Mycoplasma cynos strain C142.</title>
        <authorList>
            <person name="Walker C.A."/>
            <person name="Mannering S.A."/>
            <person name="Shields S."/>
            <person name="Blake D.P."/>
            <person name="Brownlie J."/>
        </authorList>
    </citation>
    <scope>NUCLEOTIDE SEQUENCE [LARGE SCALE GENOMIC DNA]</scope>
    <source>
        <strain evidence="3">C142</strain>
    </source>
</reference>
<gene>
    <name evidence="2" type="primary">MCYN0575</name>
    <name evidence="2" type="ordered locus">MCYN_0575</name>
</gene>
<feature type="transmembrane region" description="Helical" evidence="1">
    <location>
        <begin position="26"/>
        <end position="42"/>
    </location>
</feature>
<accession>L0RVY4</accession>
<evidence type="ECO:0000313" key="3">
    <source>
        <dbReference type="Proteomes" id="UP000010466"/>
    </source>
</evidence>
<keyword evidence="1" id="KW-0812">Transmembrane</keyword>
<evidence type="ECO:0000313" key="2">
    <source>
        <dbReference type="EMBL" id="CCP24307.1"/>
    </source>
</evidence>
<protein>
    <submittedName>
        <fullName evidence="2">Uncharacterized protein</fullName>
    </submittedName>
</protein>
<proteinExistence type="predicted"/>